<organism evidence="1 2">
    <name type="scientific">Panagrolaimus sp. ES5</name>
    <dbReference type="NCBI Taxonomy" id="591445"/>
    <lineage>
        <taxon>Eukaryota</taxon>
        <taxon>Metazoa</taxon>
        <taxon>Ecdysozoa</taxon>
        <taxon>Nematoda</taxon>
        <taxon>Chromadorea</taxon>
        <taxon>Rhabditida</taxon>
        <taxon>Tylenchina</taxon>
        <taxon>Panagrolaimomorpha</taxon>
        <taxon>Panagrolaimoidea</taxon>
        <taxon>Panagrolaimidae</taxon>
        <taxon>Panagrolaimus</taxon>
    </lineage>
</organism>
<name>A0AC34FVM1_9BILA</name>
<reference evidence="2" key="1">
    <citation type="submission" date="2022-11" db="UniProtKB">
        <authorList>
            <consortium name="WormBaseParasite"/>
        </authorList>
    </citation>
    <scope>IDENTIFICATION</scope>
</reference>
<evidence type="ECO:0000313" key="2">
    <source>
        <dbReference type="WBParaSite" id="ES5_v2.g21530.t1"/>
    </source>
</evidence>
<accession>A0AC34FVM1</accession>
<dbReference type="Proteomes" id="UP000887579">
    <property type="component" value="Unplaced"/>
</dbReference>
<dbReference type="WBParaSite" id="ES5_v2.g21530.t1">
    <property type="protein sequence ID" value="ES5_v2.g21530.t1"/>
    <property type="gene ID" value="ES5_v2.g21530"/>
</dbReference>
<evidence type="ECO:0000313" key="1">
    <source>
        <dbReference type="Proteomes" id="UP000887579"/>
    </source>
</evidence>
<sequence length="225" mass="25106">MELKEVFEKACDGRDIKEITELDLESAKSANLDGLPAELPELAIFNASNLGLDNLNGLPMMPKLHTLDLSENKLTGDSLKVLIEKTPGLEQLNLCGNLIKTIDELKILSEVKTLLTLDLYENDVTQASNYREEVFKLMPKLRYLDGYDANNEEIEVSEADSNAEDGMSDVEDGDDDDVEEIGLSYLDSSKCLEEDDDSEDFQEKPRKRKAGPSDDAPEEKQAKDE</sequence>
<protein>
    <submittedName>
        <fullName evidence="2">Acidic leucine-rich nuclear phosphoprotein 32 family member A</fullName>
    </submittedName>
</protein>
<proteinExistence type="predicted"/>